<evidence type="ECO:0000313" key="1">
    <source>
        <dbReference type="EMBL" id="EHG25181.1"/>
    </source>
</evidence>
<evidence type="ECO:0000313" key="2">
    <source>
        <dbReference type="Proteomes" id="UP000003175"/>
    </source>
</evidence>
<sequence length="115" mass="13033">MEVIPIHIHIGEVKTLSVENWQIVPDDRQQLLEIVGGVVVQDFGHIPEGDRISCAVVVTAADWEKIKGYWDSRAMVSVTDEGGNLLPSVRVVVKSYEYVAHFPKVYKLSLEFWRV</sequence>
<organism evidence="1 2">
    <name type="scientific">Selenomonas noxia F0398</name>
    <dbReference type="NCBI Taxonomy" id="702437"/>
    <lineage>
        <taxon>Bacteria</taxon>
        <taxon>Bacillati</taxon>
        <taxon>Bacillota</taxon>
        <taxon>Negativicutes</taxon>
        <taxon>Selenomonadales</taxon>
        <taxon>Selenomonadaceae</taxon>
        <taxon>Selenomonas</taxon>
    </lineage>
</organism>
<accession>A0ABN0DQL9</accession>
<reference evidence="1 2" key="1">
    <citation type="submission" date="2011-08" db="EMBL/GenBank/DDBJ databases">
        <title>The Genome Sequence of Selenomonas noxia F0398.</title>
        <authorList>
            <consortium name="The Broad Institute Genome Sequencing Platform"/>
            <person name="Earl A."/>
            <person name="Ward D."/>
            <person name="Feldgarden M."/>
            <person name="Gevers D."/>
            <person name="Izard J."/>
            <person name="Ganesan A."/>
            <person name="Blanton J.M."/>
            <person name="Baranova O.V."/>
            <person name="Tanner A.C."/>
            <person name="Dewhirst F.E."/>
            <person name="Young S.K."/>
            <person name="Zeng Q."/>
            <person name="Gargeya S."/>
            <person name="Fitzgerald M."/>
            <person name="Haas B."/>
            <person name="Abouelleil A."/>
            <person name="Alvarado L."/>
            <person name="Arachchi H.M."/>
            <person name="Berlin A."/>
            <person name="Brown A."/>
            <person name="Chapman S.B."/>
            <person name="Chen Z."/>
            <person name="Dunbar C."/>
            <person name="Freedman E."/>
            <person name="Gearin G."/>
            <person name="Gellesch M."/>
            <person name="Goldberg J."/>
            <person name="Griggs A."/>
            <person name="Gujja S."/>
            <person name="Heiman D."/>
            <person name="Howarth C."/>
            <person name="Larson L."/>
            <person name="Lui A."/>
            <person name="MacDonald P.J.P."/>
            <person name="Montmayeur A."/>
            <person name="Murphy C."/>
            <person name="Neiman D."/>
            <person name="Pearson M."/>
            <person name="Priest M."/>
            <person name="Roberts A."/>
            <person name="Saif S."/>
            <person name="Shea T."/>
            <person name="Shenoy N."/>
            <person name="Sisk P."/>
            <person name="Stolte C."/>
            <person name="Sykes S."/>
            <person name="Wortman J."/>
            <person name="Nusbaum C."/>
            <person name="Birren B."/>
        </authorList>
    </citation>
    <scope>NUCLEOTIDE SEQUENCE [LARGE SCALE GENOMIC DNA]</scope>
    <source>
        <strain evidence="1 2">F0398</strain>
    </source>
</reference>
<dbReference type="Proteomes" id="UP000003175">
    <property type="component" value="Unassembled WGS sequence"/>
</dbReference>
<name>A0ABN0DQL9_9FIRM</name>
<gene>
    <name evidence="1" type="ORF">HMPREF9432_00872</name>
</gene>
<proteinExistence type="predicted"/>
<dbReference type="EMBL" id="ADGH01000005">
    <property type="protein sequence ID" value="EHG25181.1"/>
    <property type="molecule type" value="Genomic_DNA"/>
</dbReference>
<keyword evidence="2" id="KW-1185">Reference proteome</keyword>
<comment type="caution">
    <text evidence="1">The sequence shown here is derived from an EMBL/GenBank/DDBJ whole genome shotgun (WGS) entry which is preliminary data.</text>
</comment>
<protein>
    <recommendedName>
        <fullName evidence="3">Phosphoribosylformylglycinamidine cyclo-ligase</fullName>
    </recommendedName>
</protein>
<evidence type="ECO:0008006" key="3">
    <source>
        <dbReference type="Google" id="ProtNLM"/>
    </source>
</evidence>